<name>A0A239E226_9ACTN</name>
<dbReference type="Gene3D" id="3.40.50.1820">
    <property type="entry name" value="alpha/beta hydrolase"/>
    <property type="match status" value="1"/>
</dbReference>
<dbReference type="InterPro" id="IPR050266">
    <property type="entry name" value="AB_hydrolase_sf"/>
</dbReference>
<gene>
    <name evidence="4" type="ORF">SAMN06893096_103460</name>
</gene>
<evidence type="ECO:0000259" key="2">
    <source>
        <dbReference type="Pfam" id="PF00561"/>
    </source>
</evidence>
<sequence length="729" mass="80826">MTVSPEVRRRTGQEQTAHVRQAPSRARDPDVQGVVQRDGVRLAYEVFGPDHGPTVLLMPTWAIIPSRHWKAQIGYLARYFRVVSFDGRGSGGSDRPAGAAAYTDVEYAQDTVAVMDATGTDAAVLVSLSCGATWSVHVAAGHPDRVLGLFAISPSCGFPVSQPDRERYAWDAWHDVRDGWARYNRYFWLEDDYDAFLSFFFGQMFSEPHSTRQIEDCIGWGREVAPETLVDATAGRLGCDGAVCLPIEPLCAEVRCPVTVVAGTDDRVRSYVIGERLAESTGGSLVLLEGSGHGPHTRDPVRVNHLVRGFVDRVCPRVGRTTWTRAARRPERALYLSSPIGLGHARRDVAIAAELRRLRPDLRIDWLAQHPVTRVLEGRGERIHPASAWLANESGHVEHESGEHDLNAFQAIRRMDEILVNNFLVFADVVAEEHYDLVVGDEAWEVDHFLHENPELKRFDFAWMTDFVGWLPMPEGGAAEAALTADYNAEMLEQRARFPRLRDRSIFVGSPDDIVDGDFGPGLPPIRTWTEQNFDFAGYVTGFDPAALRGTEEVRRDLGVRADEKLCLVTVGGSGVGGSLLRRVLDAVPVVRQLVPELTFLFVTGPRIDPASLPEVPGVRVTGYLPDLYRHLAACDLAVVQGGLTTCMELTALRKPFVHVPLRRHFEQNFHVRRRLDRYGAGRCVPYEDAAEPDALAQIIAEEVTREVAYRPVETDGAARAAALLAELL</sequence>
<dbReference type="Proteomes" id="UP000198373">
    <property type="component" value="Unassembled WGS sequence"/>
</dbReference>
<evidence type="ECO:0000313" key="4">
    <source>
        <dbReference type="EMBL" id="SNS38043.1"/>
    </source>
</evidence>
<dbReference type="SUPFAM" id="SSF53756">
    <property type="entry name" value="UDP-Glycosyltransferase/glycogen phosphorylase"/>
    <property type="match status" value="1"/>
</dbReference>
<keyword evidence="5" id="KW-1185">Reference proteome</keyword>
<evidence type="ECO:0000256" key="1">
    <source>
        <dbReference type="SAM" id="MobiDB-lite"/>
    </source>
</evidence>
<dbReference type="InterPro" id="IPR007235">
    <property type="entry name" value="Glyco_trans_28_C"/>
</dbReference>
<dbReference type="PANTHER" id="PTHR43798:SF33">
    <property type="entry name" value="HYDROLASE, PUTATIVE (AFU_ORTHOLOGUE AFUA_2G14860)-RELATED"/>
    <property type="match status" value="1"/>
</dbReference>
<dbReference type="AlphaFoldDB" id="A0A239E226"/>
<reference evidence="5" key="1">
    <citation type="submission" date="2017-06" db="EMBL/GenBank/DDBJ databases">
        <authorList>
            <person name="Varghese N."/>
            <person name="Submissions S."/>
        </authorList>
    </citation>
    <scope>NUCLEOTIDE SEQUENCE [LARGE SCALE GENOMIC DNA]</scope>
    <source>
        <strain evidence="5">DSM 46839</strain>
    </source>
</reference>
<dbReference type="InterPro" id="IPR029058">
    <property type="entry name" value="AB_hydrolase_fold"/>
</dbReference>
<dbReference type="Pfam" id="PF04101">
    <property type="entry name" value="Glyco_tran_28_C"/>
    <property type="match status" value="1"/>
</dbReference>
<feature type="domain" description="Glycosyl transferase family 28 C-terminal" evidence="3">
    <location>
        <begin position="568"/>
        <end position="707"/>
    </location>
</feature>
<dbReference type="Pfam" id="PF00561">
    <property type="entry name" value="Abhydrolase_1"/>
    <property type="match status" value="1"/>
</dbReference>
<organism evidence="4 5">
    <name type="scientific">Geodermatophilus pulveris</name>
    <dbReference type="NCBI Taxonomy" id="1564159"/>
    <lineage>
        <taxon>Bacteria</taxon>
        <taxon>Bacillati</taxon>
        <taxon>Actinomycetota</taxon>
        <taxon>Actinomycetes</taxon>
        <taxon>Geodermatophilales</taxon>
        <taxon>Geodermatophilaceae</taxon>
        <taxon>Geodermatophilus</taxon>
    </lineage>
</organism>
<feature type="region of interest" description="Disordered" evidence="1">
    <location>
        <begin position="1"/>
        <end position="32"/>
    </location>
</feature>
<dbReference type="EMBL" id="FZOO01000003">
    <property type="protein sequence ID" value="SNS38043.1"/>
    <property type="molecule type" value="Genomic_DNA"/>
</dbReference>
<feature type="domain" description="AB hydrolase-1" evidence="2">
    <location>
        <begin position="69"/>
        <end position="295"/>
    </location>
</feature>
<feature type="compositionally biased region" description="Basic and acidic residues" evidence="1">
    <location>
        <begin position="1"/>
        <end position="12"/>
    </location>
</feature>
<evidence type="ECO:0000313" key="5">
    <source>
        <dbReference type="Proteomes" id="UP000198373"/>
    </source>
</evidence>
<dbReference type="GO" id="GO:0016758">
    <property type="term" value="F:hexosyltransferase activity"/>
    <property type="evidence" value="ECO:0007669"/>
    <property type="project" value="InterPro"/>
</dbReference>
<dbReference type="PANTHER" id="PTHR43798">
    <property type="entry name" value="MONOACYLGLYCEROL LIPASE"/>
    <property type="match status" value="1"/>
</dbReference>
<proteinExistence type="predicted"/>
<evidence type="ECO:0000259" key="3">
    <source>
        <dbReference type="Pfam" id="PF04101"/>
    </source>
</evidence>
<protein>
    <submittedName>
        <fullName evidence="4">Pimeloyl-ACP methyl ester carboxylesterase</fullName>
    </submittedName>
</protein>
<dbReference type="GO" id="GO:0016020">
    <property type="term" value="C:membrane"/>
    <property type="evidence" value="ECO:0007669"/>
    <property type="project" value="TreeGrafter"/>
</dbReference>
<dbReference type="Gene3D" id="3.40.50.2000">
    <property type="entry name" value="Glycogen Phosphorylase B"/>
    <property type="match status" value="1"/>
</dbReference>
<dbReference type="SUPFAM" id="SSF53474">
    <property type="entry name" value="alpha/beta-Hydrolases"/>
    <property type="match status" value="1"/>
</dbReference>
<accession>A0A239E226</accession>
<dbReference type="InterPro" id="IPR000073">
    <property type="entry name" value="AB_hydrolase_1"/>
</dbReference>